<evidence type="ECO:0000256" key="3">
    <source>
        <dbReference type="ARBA" id="ARBA00022553"/>
    </source>
</evidence>
<evidence type="ECO:0000256" key="6">
    <source>
        <dbReference type="SAM" id="Coils"/>
    </source>
</evidence>
<keyword evidence="5" id="KW-0206">Cytoskeleton</keyword>
<comment type="subcellular location">
    <subcellularLocation>
        <location evidence="1">Cytoplasm</location>
        <location evidence="1">Cytoskeleton</location>
        <location evidence="1">Microtubule organizing center</location>
        <location evidence="1">Centrosome</location>
    </subcellularLocation>
</comment>
<sequence length="1128" mass="129771">MLLQHTRSVYRLLCWTVWKIPSISCIHVASTFVHNASIVCVMVFVFLASKVNEAEWVMDDDNSQDTYVAQLREVFESCDLTGTGYLGHDEVTSLCQKLQLTDQVSIFIKHLFGSNPTARVDFQEFKEGFISLLTQSADIKDEEEECEDDTAYQFSDREVSPKLVLGNKKYGRRSRPESLADTENGLQVDFSDSEVLFVPDASHEAPDMVWTSSPKVDSCDVQHDSKRNRRFIHRGHSEPTPKSSIDYSPVQSFISTPECRQGNTTDLNRLSQRTKFFEMDTTFGSQVRNAEEFLRSIWKKLEVGNDGYLNLEELTRVCEHIGMEMSDDVVAQLFDKLDCDQDGQISFEELLQGLFQHGGPNASNISSYTCDTPVEGSPIRKPIIFNIESADDRQMAPVVSESGVFTSIDPDNSGYADASSLVDLWESLGLTGGMRFLKELGYNPNLKINLQDLTVLLEEELTAACQSSGFQFALTTYQSELRHLKTNYEQVKAERDKLRVNLAEANTRAVLLAQEVDDHHAKLEKASQNKLMHIEKKYQEQLRELQEELQKDRESLTAQTSHLKQQLQEELELARDEENKLRGRLSALQNENSRLEFEVQETSEKFSEAKKLNDAQQKEVETVAELREKIAELESGQDLLQDQQYQSLLQEWEQFKKQNKELQDHNDELSLELESLRQQIATTSRPQGKRHKRIGSWLSDYNNKGGASGSRLKRRGSGSSTDENSGDDSPKLGKVRRRIHLTPEVEEGLSRMPFEVEQMKENHQEEMEKLKNDYERTLREVENSYRNRITDLEAQLLKQADVDKDNMDFSLDGSVQMDTLVQRLQEELDEQRNTVKTLKIQMQQQVEEVKRQITEEIRIKEETLSRKEDEIGNIRAQLTSLLSQKDEELNRQIKMNKQLESQKHDLEKKMDEVTLSCLEKEQTATSRESSKNSLSGHEIVKNFSNNPNTVSTDLNSIIDSLRTQLKTDIQKLFNIPSSNPCQAAGGDESLMNRFNDKLDSLLSKTLKTLESQLETNYFQEQENIKQEYEEKLKHLRQEHMMERVEMELQYKEELHKLRHFQSQGTEETIPSQTDMLLKDLYVENAALTRELQKCEEQLLKAEQNSTRLQYKCKVLSKLLADITRSAVL</sequence>
<dbReference type="Pfam" id="PF13499">
    <property type="entry name" value="EF-hand_7"/>
    <property type="match status" value="1"/>
</dbReference>
<keyword evidence="3" id="KW-0597">Phosphoprotein</keyword>
<dbReference type="PROSITE" id="PS00018">
    <property type="entry name" value="EF_HAND_1"/>
    <property type="match status" value="1"/>
</dbReference>
<dbReference type="InterPro" id="IPR011992">
    <property type="entry name" value="EF-hand-dom_pair"/>
</dbReference>
<evidence type="ECO:0000256" key="5">
    <source>
        <dbReference type="ARBA" id="ARBA00023212"/>
    </source>
</evidence>
<reference evidence="10" key="1">
    <citation type="submission" date="2025-08" db="UniProtKB">
        <authorList>
            <consortium name="RefSeq"/>
        </authorList>
    </citation>
    <scope>IDENTIFICATION</scope>
    <source>
        <tissue evidence="10">Muscle</tissue>
    </source>
</reference>
<dbReference type="InterPro" id="IPR002048">
    <property type="entry name" value="EF_hand_dom"/>
</dbReference>
<feature type="domain" description="EF-hand" evidence="8">
    <location>
        <begin position="66"/>
        <end position="101"/>
    </location>
</feature>
<accession>A0ABM1SU84</accession>
<feature type="domain" description="EF-hand" evidence="8">
    <location>
        <begin position="289"/>
        <end position="324"/>
    </location>
</feature>
<evidence type="ECO:0000259" key="8">
    <source>
        <dbReference type="PROSITE" id="PS50222"/>
    </source>
</evidence>
<organism evidence="9 10">
    <name type="scientific">Limulus polyphemus</name>
    <name type="common">Atlantic horseshoe crab</name>
    <dbReference type="NCBI Taxonomy" id="6850"/>
    <lineage>
        <taxon>Eukaryota</taxon>
        <taxon>Metazoa</taxon>
        <taxon>Ecdysozoa</taxon>
        <taxon>Arthropoda</taxon>
        <taxon>Chelicerata</taxon>
        <taxon>Merostomata</taxon>
        <taxon>Xiphosura</taxon>
        <taxon>Limulidae</taxon>
        <taxon>Limulus</taxon>
    </lineage>
</organism>
<name>A0ABM1SU84_LIMPO</name>
<feature type="domain" description="EF-hand" evidence="8">
    <location>
        <begin position="325"/>
        <end position="360"/>
    </location>
</feature>
<dbReference type="CDD" id="cd00051">
    <property type="entry name" value="EFh"/>
    <property type="match status" value="1"/>
</dbReference>
<dbReference type="PROSITE" id="PS50222">
    <property type="entry name" value="EF_HAND_2"/>
    <property type="match status" value="3"/>
</dbReference>
<feature type="coiled-coil region" evidence="6">
    <location>
        <begin position="1077"/>
        <end position="1111"/>
    </location>
</feature>
<dbReference type="InterPro" id="IPR018247">
    <property type="entry name" value="EF_Hand_1_Ca_BS"/>
</dbReference>
<dbReference type="Gene3D" id="1.10.238.10">
    <property type="entry name" value="EF-hand"/>
    <property type="match status" value="2"/>
</dbReference>
<evidence type="ECO:0000256" key="1">
    <source>
        <dbReference type="ARBA" id="ARBA00004300"/>
    </source>
</evidence>
<evidence type="ECO:0000313" key="10">
    <source>
        <dbReference type="RefSeq" id="XP_022247190.1"/>
    </source>
</evidence>
<keyword evidence="9" id="KW-1185">Reference proteome</keyword>
<dbReference type="GeneID" id="106463863"/>
<feature type="region of interest" description="Disordered" evidence="7">
    <location>
        <begin position="921"/>
        <end position="946"/>
    </location>
</feature>
<evidence type="ECO:0000313" key="9">
    <source>
        <dbReference type="Proteomes" id="UP000694941"/>
    </source>
</evidence>
<feature type="coiled-coil region" evidence="6">
    <location>
        <begin position="1018"/>
        <end position="1045"/>
    </location>
</feature>
<feature type="coiled-coil region" evidence="6">
    <location>
        <begin position="474"/>
        <end position="679"/>
    </location>
</feature>
<keyword evidence="2" id="KW-0963">Cytoplasm</keyword>
<protein>
    <submittedName>
        <fullName evidence="10">Ninein-like protein isoform X1</fullName>
    </submittedName>
</protein>
<evidence type="ECO:0000256" key="2">
    <source>
        <dbReference type="ARBA" id="ARBA00022490"/>
    </source>
</evidence>
<feature type="coiled-coil region" evidence="6">
    <location>
        <begin position="756"/>
        <end position="787"/>
    </location>
</feature>
<feature type="coiled-coil region" evidence="6">
    <location>
        <begin position="814"/>
        <end position="916"/>
    </location>
</feature>
<feature type="compositionally biased region" description="Polar residues" evidence="7">
    <location>
        <begin position="923"/>
        <end position="935"/>
    </location>
</feature>
<evidence type="ECO:0000256" key="7">
    <source>
        <dbReference type="SAM" id="MobiDB-lite"/>
    </source>
</evidence>
<evidence type="ECO:0000256" key="4">
    <source>
        <dbReference type="ARBA" id="ARBA00022837"/>
    </source>
</evidence>
<feature type="region of interest" description="Disordered" evidence="7">
    <location>
        <begin position="680"/>
        <end position="743"/>
    </location>
</feature>
<dbReference type="Proteomes" id="UP000694941">
    <property type="component" value="Unplaced"/>
</dbReference>
<dbReference type="PANTHER" id="PTHR18905:SF13">
    <property type="entry name" value="NON-CENTROSOMAL MICROTUBULE ARRAY"/>
    <property type="match status" value="1"/>
</dbReference>
<keyword evidence="4" id="KW-0106">Calcium</keyword>
<dbReference type="PANTHER" id="PTHR18905">
    <property type="entry name" value="NINEIN"/>
    <property type="match status" value="1"/>
</dbReference>
<dbReference type="SUPFAM" id="SSF47473">
    <property type="entry name" value="EF-hand"/>
    <property type="match status" value="1"/>
</dbReference>
<gene>
    <name evidence="10" type="primary">LOC106463863</name>
</gene>
<keyword evidence="6" id="KW-0175">Coiled coil</keyword>
<proteinExistence type="predicted"/>
<dbReference type="SMART" id="SM00054">
    <property type="entry name" value="EFh"/>
    <property type="match status" value="3"/>
</dbReference>
<dbReference type="RefSeq" id="XP_022247190.1">
    <property type="nucleotide sequence ID" value="XM_022391482.1"/>
</dbReference>